<evidence type="ECO:0000313" key="3">
    <source>
        <dbReference type="Proteomes" id="UP000011200"/>
    </source>
</evidence>
<protein>
    <submittedName>
        <fullName evidence="2">Uncharacterized protein</fullName>
    </submittedName>
</protein>
<name>A0A2U9PK42_MYCSE</name>
<dbReference type="Proteomes" id="UP000011200">
    <property type="component" value="Chromosome"/>
</dbReference>
<proteinExistence type="predicted"/>
<reference evidence="2 3" key="1">
    <citation type="journal article" date="2013" name="Genome Announc.">
        <title>Draft genome sequence of MKD8, a conjugal recipient Mycobacterium smegmatis strain.</title>
        <authorList>
            <person name="Gray T.A."/>
            <person name="Palumbo M.J."/>
            <person name="Derbyshire K.M."/>
        </authorList>
    </citation>
    <scope>NUCLEOTIDE SEQUENCE [LARGE SCALE GENOMIC DNA]</scope>
    <source>
        <strain evidence="2 3">MKD8</strain>
    </source>
</reference>
<gene>
    <name evidence="2" type="ORF">D806_011210</name>
</gene>
<dbReference type="AlphaFoldDB" id="A0A2U9PK42"/>
<dbReference type="EMBL" id="CP027541">
    <property type="protein sequence ID" value="AWT52110.1"/>
    <property type="molecule type" value="Genomic_DNA"/>
</dbReference>
<feature type="region of interest" description="Disordered" evidence="1">
    <location>
        <begin position="1"/>
        <end position="39"/>
    </location>
</feature>
<organism evidence="2 3">
    <name type="scientific">Mycolicibacterium smegmatis (strain MKD8)</name>
    <name type="common">Mycobacterium smegmatis</name>
    <dbReference type="NCBI Taxonomy" id="1214915"/>
    <lineage>
        <taxon>Bacteria</taxon>
        <taxon>Bacillati</taxon>
        <taxon>Actinomycetota</taxon>
        <taxon>Actinomycetes</taxon>
        <taxon>Mycobacteriales</taxon>
        <taxon>Mycobacteriaceae</taxon>
        <taxon>Mycolicibacterium</taxon>
    </lineage>
</organism>
<accession>A0A2U9PK42</accession>
<sequence length="39" mass="4436">MADKSGKTLRKPSLSLKERRAIKRAKAEESTPIIRKRKG</sequence>
<evidence type="ECO:0000313" key="2">
    <source>
        <dbReference type="EMBL" id="AWT52110.1"/>
    </source>
</evidence>
<reference evidence="3" key="2">
    <citation type="submission" date="2018-03" db="EMBL/GenBank/DDBJ databases">
        <authorList>
            <person name="Derbyshire K."/>
            <person name="Gray T.A."/>
            <person name="Champion M."/>
        </authorList>
    </citation>
    <scope>NUCLEOTIDE SEQUENCE [LARGE SCALE GENOMIC DNA]</scope>
    <source>
        <strain evidence="3">MKD8</strain>
    </source>
</reference>
<evidence type="ECO:0000256" key="1">
    <source>
        <dbReference type="SAM" id="MobiDB-lite"/>
    </source>
</evidence>